<evidence type="ECO:0000256" key="2">
    <source>
        <dbReference type="ARBA" id="ARBA00022840"/>
    </source>
</evidence>
<dbReference type="InterPro" id="IPR058031">
    <property type="entry name" value="AAA_lid_NorR"/>
</dbReference>
<dbReference type="InterPro" id="IPR003593">
    <property type="entry name" value="AAA+_ATPase"/>
</dbReference>
<keyword evidence="5" id="KW-0804">Transcription</keyword>
<evidence type="ECO:0000256" key="3">
    <source>
        <dbReference type="ARBA" id="ARBA00023015"/>
    </source>
</evidence>
<evidence type="ECO:0000313" key="7">
    <source>
        <dbReference type="EMBL" id="ADH98139.1"/>
    </source>
</evidence>
<dbReference type="InterPro" id="IPR003018">
    <property type="entry name" value="GAF"/>
</dbReference>
<evidence type="ECO:0000256" key="5">
    <source>
        <dbReference type="ARBA" id="ARBA00023163"/>
    </source>
</evidence>
<dbReference type="GO" id="GO:0005524">
    <property type="term" value="F:ATP binding"/>
    <property type="evidence" value="ECO:0007669"/>
    <property type="project" value="UniProtKB-KW"/>
</dbReference>
<dbReference type="HOGENOM" id="CLU_000445_8_12_9"/>
<keyword evidence="4" id="KW-0238">DNA-binding</keyword>
<dbReference type="CDD" id="cd00009">
    <property type="entry name" value="AAA"/>
    <property type="match status" value="1"/>
</dbReference>
<dbReference type="InterPro" id="IPR029016">
    <property type="entry name" value="GAF-like_dom_sf"/>
</dbReference>
<dbReference type="OrthoDB" id="9771372at2"/>
<dbReference type="PROSITE" id="PS00676">
    <property type="entry name" value="SIGMA54_INTERACT_2"/>
    <property type="match status" value="1"/>
</dbReference>
<dbReference type="InterPro" id="IPR027417">
    <property type="entry name" value="P-loop_NTPase"/>
</dbReference>
<evidence type="ECO:0000313" key="8">
    <source>
        <dbReference type="Proteomes" id="UP000000271"/>
    </source>
</evidence>
<dbReference type="STRING" id="439292.Bsel_0603"/>
<dbReference type="eggNOG" id="COG3284">
    <property type="taxonomic scope" value="Bacteria"/>
</dbReference>
<dbReference type="GO" id="GO:0043565">
    <property type="term" value="F:sequence-specific DNA binding"/>
    <property type="evidence" value="ECO:0007669"/>
    <property type="project" value="InterPro"/>
</dbReference>
<accession>D6XY66</accession>
<reference evidence="7" key="1">
    <citation type="submission" date="2009-10" db="EMBL/GenBank/DDBJ databases">
        <title>Complete sequence of Bacillus selenitireducens MLS10.</title>
        <authorList>
            <consortium name="US DOE Joint Genome Institute"/>
            <person name="Lucas S."/>
            <person name="Copeland A."/>
            <person name="Lapidus A."/>
            <person name="Glavina del Rio T."/>
            <person name="Dalin E."/>
            <person name="Tice H."/>
            <person name="Bruce D."/>
            <person name="Goodwin L."/>
            <person name="Pitluck S."/>
            <person name="Sims D."/>
            <person name="Brettin T."/>
            <person name="Detter J.C."/>
            <person name="Han C."/>
            <person name="Larimer F."/>
            <person name="Land M."/>
            <person name="Hauser L."/>
            <person name="Kyrpides N."/>
            <person name="Ovchinnikova G."/>
            <person name="Stolz J."/>
        </authorList>
    </citation>
    <scope>NUCLEOTIDE SEQUENCE [LARGE SCALE GENOMIC DNA]</scope>
    <source>
        <strain evidence="7">MLS10</strain>
    </source>
</reference>
<dbReference type="InterPro" id="IPR002078">
    <property type="entry name" value="Sigma_54_int"/>
</dbReference>
<keyword evidence="1" id="KW-0547">Nucleotide-binding</keyword>
<dbReference type="EMBL" id="CP001791">
    <property type="protein sequence ID" value="ADH98139.1"/>
    <property type="molecule type" value="Genomic_DNA"/>
</dbReference>
<dbReference type="PROSITE" id="PS50045">
    <property type="entry name" value="SIGMA54_INTERACT_4"/>
    <property type="match status" value="1"/>
</dbReference>
<dbReference type="Proteomes" id="UP000000271">
    <property type="component" value="Chromosome"/>
</dbReference>
<evidence type="ECO:0000256" key="4">
    <source>
        <dbReference type="ARBA" id="ARBA00023125"/>
    </source>
</evidence>
<proteinExistence type="predicted"/>
<dbReference type="InterPro" id="IPR002197">
    <property type="entry name" value="HTH_Fis"/>
</dbReference>
<dbReference type="AlphaFoldDB" id="D6XY66"/>
<dbReference type="InterPro" id="IPR025943">
    <property type="entry name" value="Sigma_54_int_dom_ATP-bd_2"/>
</dbReference>
<dbReference type="Gene3D" id="3.30.450.40">
    <property type="match status" value="1"/>
</dbReference>
<organism evidence="7 8">
    <name type="scientific">Bacillus selenitireducens (strain ATCC 700615 / DSM 15326 / MLS10)</name>
    <dbReference type="NCBI Taxonomy" id="439292"/>
    <lineage>
        <taxon>Bacteria</taxon>
        <taxon>Bacillati</taxon>
        <taxon>Bacillota</taxon>
        <taxon>Bacilli</taxon>
        <taxon>Bacillales</taxon>
        <taxon>Bacillaceae</taxon>
        <taxon>Salisediminibacterium</taxon>
    </lineage>
</organism>
<dbReference type="Gene3D" id="1.10.10.60">
    <property type="entry name" value="Homeodomain-like"/>
    <property type="match status" value="1"/>
</dbReference>
<protein>
    <submittedName>
        <fullName evidence="7">GAF modulated sigma54 specific transcriptional regulator, Fis family</fullName>
    </submittedName>
</protein>
<dbReference type="SUPFAM" id="SSF55781">
    <property type="entry name" value="GAF domain-like"/>
    <property type="match status" value="1"/>
</dbReference>
<dbReference type="PANTHER" id="PTHR32071">
    <property type="entry name" value="TRANSCRIPTIONAL REGULATORY PROTEIN"/>
    <property type="match status" value="1"/>
</dbReference>
<dbReference type="Gene3D" id="3.40.50.300">
    <property type="entry name" value="P-loop containing nucleotide triphosphate hydrolases"/>
    <property type="match status" value="1"/>
</dbReference>
<dbReference type="FunFam" id="3.40.50.300:FF:000006">
    <property type="entry name" value="DNA-binding transcriptional regulator NtrC"/>
    <property type="match status" value="1"/>
</dbReference>
<dbReference type="Pfam" id="PF02954">
    <property type="entry name" value="HTH_8"/>
    <property type="match status" value="1"/>
</dbReference>
<dbReference type="SUPFAM" id="SSF52540">
    <property type="entry name" value="P-loop containing nucleoside triphosphate hydrolases"/>
    <property type="match status" value="1"/>
</dbReference>
<dbReference type="Pfam" id="PF25601">
    <property type="entry name" value="AAA_lid_14"/>
    <property type="match status" value="1"/>
</dbReference>
<keyword evidence="8" id="KW-1185">Reference proteome</keyword>
<dbReference type="GO" id="GO:0006355">
    <property type="term" value="P:regulation of DNA-templated transcription"/>
    <property type="evidence" value="ECO:0007669"/>
    <property type="project" value="InterPro"/>
</dbReference>
<sequence>MSQQPITKQVWKRFLEEGTVDETRLRKRIIESWTFCRSAGVDPYDGKGSTLLTFEELKEKKEHNQMLLEIALPYLQKLKKLFKGSGSILLLIDPDGYVLNVTGEPETRRSANDINFVEGIRWTEEQVGTNAIGTAIRTCEPITVFGHEHFARASQNWVCSAAPIKDDHGRLLGVLDISSRVGTCEHVHTLGAVAASAYAMEHEWQKRQKEDEFELISAAITGQKATDPIILMNRDEEIVFIDNALESLKEYRDTWISLKELEDATGCRTEMKLPVFSAKGGRIIGYQVSVQDTYANQSVVMQKRAPFHFEGITGTSSVFRNVLDQASCLAKADVPVHLSGETGTGKGMMAKALHRNSPRANGPFIDINCGAVPDSLIASELFGYAPGAFTGALKSGYKGKFLEADGGTLFLDEVAELSPAMQVSLLKVLDDQSFMPVGSNVLHTCNVRIITATNRDLMTLVHEGTFREDLFYRLYAFPLRLPSLRERSEDIPAFVRQYQIQHEWPVVWTRQLLEEWQRFTWPGNIRQLMLSLDRLRIYCPDRLPDPDTIRTIIGSASGERTGDMPKDVLQTSESRQSLGEAPLSYAEQLEKQTLMDALQAAGGARGRALERSGWSRSTFYRKLRKYGLHETK</sequence>
<name>D6XY66_BACIE</name>
<dbReference type="InterPro" id="IPR009057">
    <property type="entry name" value="Homeodomain-like_sf"/>
</dbReference>
<dbReference type="Pfam" id="PF01590">
    <property type="entry name" value="GAF"/>
    <property type="match status" value="1"/>
</dbReference>
<keyword evidence="3" id="KW-0805">Transcription regulation</keyword>
<dbReference type="PANTHER" id="PTHR32071:SF101">
    <property type="entry name" value="ACETOIN DEHYDROGENASE OPERON TRANSCRIPTIONAL ACTIVATOR ACOR"/>
    <property type="match status" value="1"/>
</dbReference>
<dbReference type="KEGG" id="bse:Bsel_0603"/>
<evidence type="ECO:0000259" key="6">
    <source>
        <dbReference type="PROSITE" id="PS50045"/>
    </source>
</evidence>
<keyword evidence="2" id="KW-0067">ATP-binding</keyword>
<dbReference type="SUPFAM" id="SSF46689">
    <property type="entry name" value="Homeodomain-like"/>
    <property type="match status" value="1"/>
</dbReference>
<feature type="domain" description="Sigma-54 factor interaction" evidence="6">
    <location>
        <begin position="312"/>
        <end position="537"/>
    </location>
</feature>
<dbReference type="RefSeq" id="WP_013171568.1">
    <property type="nucleotide sequence ID" value="NC_014219.1"/>
</dbReference>
<gene>
    <name evidence="7" type="ordered locus">Bsel_0603</name>
</gene>
<evidence type="ECO:0000256" key="1">
    <source>
        <dbReference type="ARBA" id="ARBA00022741"/>
    </source>
</evidence>
<dbReference type="SMART" id="SM00382">
    <property type="entry name" value="AAA"/>
    <property type="match status" value="1"/>
</dbReference>
<dbReference type="Gene3D" id="1.10.8.60">
    <property type="match status" value="1"/>
</dbReference>
<dbReference type="Pfam" id="PF00158">
    <property type="entry name" value="Sigma54_activat"/>
    <property type="match status" value="1"/>
</dbReference>